<gene>
    <name evidence="1" type="ORF">KEC54_08110</name>
</gene>
<sequence length="45" mass="4893">MPRVRAAFDAAFIAVAVQKTAARRPLFGISLPTICERSENPDHPA</sequence>
<reference evidence="1" key="1">
    <citation type="journal article" date="2022" name="Biotechnol. Bioprocess Eng.">
        <title>Pan-genome Analysis Reveals Comparative Genomic Features of Central Metabolic Pathways in Methylorubrum extorquens.</title>
        <authorList>
            <person name="Lee G.M."/>
            <person name="Scott-Nevros Z.K."/>
            <person name="Lee S.-M."/>
            <person name="Kim D."/>
        </authorList>
    </citation>
    <scope>NUCLEOTIDE SEQUENCE</scope>
    <source>
        <strain evidence="1">ATCC 55366</strain>
    </source>
</reference>
<accession>A0AAX3WIZ2</accession>
<dbReference type="Proteomes" id="UP001223720">
    <property type="component" value="Chromosome"/>
</dbReference>
<dbReference type="AlphaFoldDB" id="A0AAX3WIZ2"/>
<protein>
    <submittedName>
        <fullName evidence="1">Uncharacterized protein</fullName>
    </submittedName>
</protein>
<evidence type="ECO:0000313" key="1">
    <source>
        <dbReference type="EMBL" id="WHQ71488.1"/>
    </source>
</evidence>
<proteinExistence type="predicted"/>
<name>A0AAX3WIZ2_METEX</name>
<dbReference type="RefSeq" id="WP_253394802.1">
    <property type="nucleotide sequence ID" value="NZ_CP073633.1"/>
</dbReference>
<evidence type="ECO:0000313" key="2">
    <source>
        <dbReference type="Proteomes" id="UP001223720"/>
    </source>
</evidence>
<dbReference type="EMBL" id="CP073633">
    <property type="protein sequence ID" value="WHQ71488.1"/>
    <property type="molecule type" value="Genomic_DNA"/>
</dbReference>
<organism evidence="1 2">
    <name type="scientific">Methylorubrum extorquens</name>
    <name type="common">Methylobacterium dichloromethanicum</name>
    <name type="synonym">Methylobacterium extorquens</name>
    <dbReference type="NCBI Taxonomy" id="408"/>
    <lineage>
        <taxon>Bacteria</taxon>
        <taxon>Pseudomonadati</taxon>
        <taxon>Pseudomonadota</taxon>
        <taxon>Alphaproteobacteria</taxon>
        <taxon>Hyphomicrobiales</taxon>
        <taxon>Methylobacteriaceae</taxon>
        <taxon>Methylorubrum</taxon>
    </lineage>
</organism>